<organism evidence="6 7">
    <name type="scientific">Idiomarina piscisalsi</name>
    <dbReference type="NCBI Taxonomy" id="1096243"/>
    <lineage>
        <taxon>Bacteria</taxon>
        <taxon>Pseudomonadati</taxon>
        <taxon>Pseudomonadota</taxon>
        <taxon>Gammaproteobacteria</taxon>
        <taxon>Alteromonadales</taxon>
        <taxon>Idiomarinaceae</taxon>
        <taxon>Idiomarina</taxon>
    </lineage>
</organism>
<dbReference type="GO" id="GO:0016491">
    <property type="term" value="F:oxidoreductase activity"/>
    <property type="evidence" value="ECO:0007669"/>
    <property type="project" value="TreeGrafter"/>
</dbReference>
<proteinExistence type="predicted"/>
<dbReference type="GO" id="GO:0050660">
    <property type="term" value="F:flavin adenine dinucleotide binding"/>
    <property type="evidence" value="ECO:0007669"/>
    <property type="project" value="TreeGrafter"/>
</dbReference>
<gene>
    <name evidence="6" type="ORF">CWI73_06750</name>
</gene>
<evidence type="ECO:0000259" key="5">
    <source>
        <dbReference type="PROSITE" id="PS50902"/>
    </source>
</evidence>
<dbReference type="AlphaFoldDB" id="A0A432YS37"/>
<dbReference type="SUPFAM" id="SSF52218">
    <property type="entry name" value="Flavoproteins"/>
    <property type="match status" value="1"/>
</dbReference>
<dbReference type="PANTHER" id="PTHR19384:SF128">
    <property type="entry name" value="NADPH OXIDOREDUCTASE A"/>
    <property type="match status" value="1"/>
</dbReference>
<dbReference type="Pfam" id="PF00258">
    <property type="entry name" value="Flavodoxin_1"/>
    <property type="match status" value="1"/>
</dbReference>
<protein>
    <submittedName>
        <fullName evidence="6">Flavodoxin</fullName>
    </submittedName>
</protein>
<evidence type="ECO:0000256" key="2">
    <source>
        <dbReference type="ARBA" id="ARBA00022630"/>
    </source>
</evidence>
<dbReference type="InterPro" id="IPR008254">
    <property type="entry name" value="Flavodoxin/NO_synth"/>
</dbReference>
<dbReference type="PRINTS" id="PR00369">
    <property type="entry name" value="FLAVODOXIN"/>
</dbReference>
<dbReference type="EMBL" id="PIQA01000004">
    <property type="protein sequence ID" value="RUO64392.1"/>
    <property type="molecule type" value="Genomic_DNA"/>
</dbReference>
<dbReference type="Gene3D" id="3.40.50.360">
    <property type="match status" value="1"/>
</dbReference>
<dbReference type="GO" id="GO:0010181">
    <property type="term" value="F:FMN binding"/>
    <property type="evidence" value="ECO:0007669"/>
    <property type="project" value="InterPro"/>
</dbReference>
<evidence type="ECO:0000256" key="1">
    <source>
        <dbReference type="ARBA" id="ARBA00001917"/>
    </source>
</evidence>
<comment type="caution">
    <text evidence="6">The sequence shown here is derived from an EMBL/GenBank/DDBJ whole genome shotgun (WGS) entry which is preliminary data.</text>
</comment>
<keyword evidence="2" id="KW-0285">Flavoprotein</keyword>
<dbReference type="InterPro" id="IPR029039">
    <property type="entry name" value="Flavoprotein-like_sf"/>
</dbReference>
<keyword evidence="3" id="KW-0288">FMN</keyword>
<evidence type="ECO:0000256" key="3">
    <source>
        <dbReference type="ARBA" id="ARBA00022643"/>
    </source>
</evidence>
<reference evidence="6 7" key="1">
    <citation type="journal article" date="2011" name="Front. Microbiol.">
        <title>Genomic signatures of strain selection and enhancement in Bacillus atrophaeus var. globigii, a historical biowarfare simulant.</title>
        <authorList>
            <person name="Gibbons H.S."/>
            <person name="Broomall S.M."/>
            <person name="McNew L.A."/>
            <person name="Daligault H."/>
            <person name="Chapman C."/>
            <person name="Bruce D."/>
            <person name="Karavis M."/>
            <person name="Krepps M."/>
            <person name="McGregor P.A."/>
            <person name="Hong C."/>
            <person name="Park K.H."/>
            <person name="Akmal A."/>
            <person name="Feldman A."/>
            <person name="Lin J.S."/>
            <person name="Chang W.E."/>
            <person name="Higgs B.W."/>
            <person name="Demirev P."/>
            <person name="Lindquist J."/>
            <person name="Liem A."/>
            <person name="Fochler E."/>
            <person name="Read T.D."/>
            <person name="Tapia R."/>
            <person name="Johnson S."/>
            <person name="Bishop-Lilly K.A."/>
            <person name="Detter C."/>
            <person name="Han C."/>
            <person name="Sozhamannan S."/>
            <person name="Rosenzweig C.N."/>
            <person name="Skowronski E.W."/>
        </authorList>
    </citation>
    <scope>NUCLEOTIDE SEQUENCE [LARGE SCALE GENOMIC DNA]</scope>
    <source>
        <strain evidence="6 7">TPS4-2</strain>
    </source>
</reference>
<keyword evidence="4" id="KW-0249">Electron transport</keyword>
<evidence type="ECO:0000313" key="7">
    <source>
        <dbReference type="Proteomes" id="UP000288361"/>
    </source>
</evidence>
<accession>A0A432YS37</accession>
<dbReference type="InterPro" id="IPR001094">
    <property type="entry name" value="Flavdoxin-like"/>
</dbReference>
<name>A0A432YS37_9GAMM</name>
<dbReference type="PANTHER" id="PTHR19384">
    <property type="entry name" value="NITRIC OXIDE SYNTHASE-RELATED"/>
    <property type="match status" value="1"/>
</dbReference>
<evidence type="ECO:0000256" key="4">
    <source>
        <dbReference type="ARBA" id="ARBA00022982"/>
    </source>
</evidence>
<dbReference type="RefSeq" id="WP_126752085.1">
    <property type="nucleotide sequence ID" value="NZ_JBHUMT010000001.1"/>
</dbReference>
<comment type="cofactor">
    <cofactor evidence="1">
        <name>FMN</name>
        <dbReference type="ChEBI" id="CHEBI:58210"/>
    </cofactor>
</comment>
<feature type="domain" description="Flavodoxin-like" evidence="5">
    <location>
        <begin position="4"/>
        <end position="143"/>
    </location>
</feature>
<dbReference type="Proteomes" id="UP000288361">
    <property type="component" value="Unassembled WGS sequence"/>
</dbReference>
<keyword evidence="4" id="KW-0813">Transport</keyword>
<dbReference type="PROSITE" id="PS50902">
    <property type="entry name" value="FLAVODOXIN_LIKE"/>
    <property type="match status" value="1"/>
</dbReference>
<evidence type="ECO:0000313" key="6">
    <source>
        <dbReference type="EMBL" id="RUO64392.1"/>
    </source>
</evidence>
<sequence length="149" mass="16554">MAVLHLLVGTTSGNTEFLADTISDELIEQGFETELHYEPELEALPTSEPWLVLLSSHGAGDYADSMLDFYDEITAPQTPDLSDLNYAVIAIGESSYDTFCQAGRHCDERLQELGGTRMLERLEIDMLQDDPEQKAAQWIPSMTDALKAL</sequence>
<dbReference type="GO" id="GO:0005829">
    <property type="term" value="C:cytosol"/>
    <property type="evidence" value="ECO:0007669"/>
    <property type="project" value="TreeGrafter"/>
</dbReference>